<dbReference type="NCBIfam" id="NF041373">
    <property type="entry name" value="HGG_STG"/>
    <property type="match status" value="1"/>
</dbReference>
<gene>
    <name evidence="1" type="ORF">GL286_17325</name>
</gene>
<name>A0A6L6JBW6_9RHOB</name>
<dbReference type="EMBL" id="WMIE01000016">
    <property type="protein sequence ID" value="MTH79480.1"/>
    <property type="molecule type" value="Genomic_DNA"/>
</dbReference>
<organism evidence="1 2">
    <name type="scientific">Paracoccus aestuariivivens</name>
    <dbReference type="NCBI Taxonomy" id="1820333"/>
    <lineage>
        <taxon>Bacteria</taxon>
        <taxon>Pseudomonadati</taxon>
        <taxon>Pseudomonadota</taxon>
        <taxon>Alphaproteobacteria</taxon>
        <taxon>Rhodobacterales</taxon>
        <taxon>Paracoccaceae</taxon>
        <taxon>Paracoccus</taxon>
    </lineage>
</organism>
<accession>A0A6L6JBW6</accession>
<dbReference type="Proteomes" id="UP000478183">
    <property type="component" value="Unassembled WGS sequence"/>
</dbReference>
<keyword evidence="2" id="KW-1185">Reference proteome</keyword>
<dbReference type="RefSeq" id="WP_155096838.1">
    <property type="nucleotide sequence ID" value="NZ_WMIE01000016.1"/>
</dbReference>
<protein>
    <submittedName>
        <fullName evidence="1">Uncharacterized protein</fullName>
    </submittedName>
</protein>
<evidence type="ECO:0000313" key="1">
    <source>
        <dbReference type="EMBL" id="MTH79480.1"/>
    </source>
</evidence>
<dbReference type="AlphaFoldDB" id="A0A6L6JBW6"/>
<proteinExistence type="predicted"/>
<sequence length="97" mass="10654">MAAIVRAFDQPERLRILNSRPGLGFFRLQLSDSITMAHLRVFHAAKVLRSAVFAQMHRQDCGALTRRGIACKLKSEPGKARCRLHGGISTGPTTPEG</sequence>
<evidence type="ECO:0000313" key="2">
    <source>
        <dbReference type="Proteomes" id="UP000478183"/>
    </source>
</evidence>
<reference evidence="1 2" key="1">
    <citation type="submission" date="2019-11" db="EMBL/GenBank/DDBJ databases">
        <authorList>
            <person name="Dong K."/>
        </authorList>
    </citation>
    <scope>NUCLEOTIDE SEQUENCE [LARGE SCALE GENOMIC DNA]</scope>
    <source>
        <strain evidence="1 2">NBRC 111993</strain>
    </source>
</reference>
<comment type="caution">
    <text evidence="1">The sequence shown here is derived from an EMBL/GenBank/DDBJ whole genome shotgun (WGS) entry which is preliminary data.</text>
</comment>
<dbReference type="OrthoDB" id="7597230at2"/>
<dbReference type="InterPro" id="IPR047675">
    <property type="entry name" value="Putative_zinc-bd"/>
</dbReference>